<evidence type="ECO:0000256" key="1">
    <source>
        <dbReference type="SAM" id="Phobius"/>
    </source>
</evidence>
<proteinExistence type="predicted"/>
<keyword evidence="1" id="KW-0472">Membrane</keyword>
<organism evidence="4">
    <name type="scientific">Onchocerca ochengi</name>
    <name type="common">Filarial nematode worm</name>
    <dbReference type="NCBI Taxonomy" id="42157"/>
    <lineage>
        <taxon>Eukaryota</taxon>
        <taxon>Metazoa</taxon>
        <taxon>Ecdysozoa</taxon>
        <taxon>Nematoda</taxon>
        <taxon>Chromadorea</taxon>
        <taxon>Rhabditida</taxon>
        <taxon>Spirurina</taxon>
        <taxon>Spiruromorpha</taxon>
        <taxon>Filarioidea</taxon>
        <taxon>Onchocercidae</taxon>
        <taxon>Onchocerca</taxon>
    </lineage>
</organism>
<dbReference type="PANTHER" id="PTHR10151:SF114">
    <property type="entry name" value="ECTONUCLEOTIDE PYROPHOSPHATASE_PHOSPHODIESTERASE C27A7.3"/>
    <property type="match status" value="1"/>
</dbReference>
<evidence type="ECO:0000313" key="2">
    <source>
        <dbReference type="EMBL" id="VDK80281.1"/>
    </source>
</evidence>
<dbReference type="Gene3D" id="3.30.1360.180">
    <property type="match status" value="1"/>
</dbReference>
<dbReference type="Pfam" id="PF01663">
    <property type="entry name" value="Phosphodiest"/>
    <property type="match status" value="1"/>
</dbReference>
<dbReference type="OrthoDB" id="415411at2759"/>
<feature type="transmembrane region" description="Helical" evidence="1">
    <location>
        <begin position="36"/>
        <end position="60"/>
    </location>
</feature>
<dbReference type="GO" id="GO:0031674">
    <property type="term" value="C:I band"/>
    <property type="evidence" value="ECO:0007669"/>
    <property type="project" value="TreeGrafter"/>
</dbReference>
<dbReference type="WBParaSite" id="nOo.2.0.1.t05967-RA">
    <property type="protein sequence ID" value="nOo.2.0.1.t05967-RA"/>
    <property type="gene ID" value="nOo.2.0.1.g05967"/>
</dbReference>
<evidence type="ECO:0000313" key="4">
    <source>
        <dbReference type="WBParaSite" id="nOo.2.0.1.t05967-RA"/>
    </source>
</evidence>
<dbReference type="SUPFAM" id="SSF53649">
    <property type="entry name" value="Alkaline phosphatase-like"/>
    <property type="match status" value="1"/>
</dbReference>
<dbReference type="GO" id="GO:0055120">
    <property type="term" value="C:striated muscle dense body"/>
    <property type="evidence" value="ECO:0007669"/>
    <property type="project" value="TreeGrafter"/>
</dbReference>
<protein>
    <submittedName>
        <fullName evidence="4">NUC domain-containing protein</fullName>
    </submittedName>
</protein>
<dbReference type="CDD" id="cd16018">
    <property type="entry name" value="Enpp"/>
    <property type="match status" value="1"/>
</dbReference>
<dbReference type="InterPro" id="IPR017850">
    <property type="entry name" value="Alkaline_phosphatase_core_sf"/>
</dbReference>
<sequence length="400" mass="45580">MAAAESKVTNVDVYEFKEDISANTEEKGVQLPKSTLFAWGIVIPLLIIANIIFGGLYMIARAKFQKDKKIVEPPDYSDLSVCKRKFDVPPLLIISSDGFRDSYLDKNITPTIQRLINFGTHSKYMIPTFPSKTFPNHYSIATGLYPAWHGIIDNHFYDPQFQAFFKKNTNQSGWYLGEPIWETAQKAGLKSGVFFWPGSEGMGKLPNFWLRYNSSVPFTHRVDTLIKWLKLPDDERPSLIQAYFEEPDFAGHMSGPDSEAVRTAMILMDGMINYLIRRLTEEGIMGCINFIFLSDHGMQQMDITKSVITTNYLGPEFNDIFFSGVVARIEINQTAHSSQNEDSIINDMILKMECQHGNNYVAYRKDLVPLRFHYAGSPRIGDIVIKGRPGVCIFLYVLFR</sequence>
<dbReference type="PANTHER" id="PTHR10151">
    <property type="entry name" value="ECTONUCLEOTIDE PYROPHOSPHATASE/PHOSPHODIESTERASE"/>
    <property type="match status" value="1"/>
</dbReference>
<dbReference type="STRING" id="42157.A0A182ED19"/>
<dbReference type="Gene3D" id="3.40.720.10">
    <property type="entry name" value="Alkaline Phosphatase, subunit A"/>
    <property type="match status" value="1"/>
</dbReference>
<accession>A0A182ED19</accession>
<gene>
    <name evidence="2" type="ORF">NOO_LOCUS5967</name>
</gene>
<dbReference type="Proteomes" id="UP000271087">
    <property type="component" value="Unassembled WGS sequence"/>
</dbReference>
<name>A0A182ED19_ONCOC</name>
<dbReference type="GO" id="GO:0016529">
    <property type="term" value="C:sarcoplasmic reticulum"/>
    <property type="evidence" value="ECO:0007669"/>
    <property type="project" value="TreeGrafter"/>
</dbReference>
<keyword evidence="1" id="KW-0812">Transmembrane</keyword>
<dbReference type="EMBL" id="UYRW01001732">
    <property type="protein sequence ID" value="VDK80281.1"/>
    <property type="molecule type" value="Genomic_DNA"/>
</dbReference>
<keyword evidence="1" id="KW-1133">Transmembrane helix</keyword>
<dbReference type="InterPro" id="IPR002591">
    <property type="entry name" value="Phosphodiest/P_Trfase"/>
</dbReference>
<keyword evidence="3" id="KW-1185">Reference proteome</keyword>
<reference evidence="4" key="1">
    <citation type="submission" date="2016-06" db="UniProtKB">
        <authorList>
            <consortium name="WormBaseParasite"/>
        </authorList>
    </citation>
    <scope>IDENTIFICATION</scope>
</reference>
<evidence type="ECO:0000313" key="3">
    <source>
        <dbReference type="Proteomes" id="UP000271087"/>
    </source>
</evidence>
<reference evidence="2 3" key="2">
    <citation type="submission" date="2018-08" db="EMBL/GenBank/DDBJ databases">
        <authorList>
            <person name="Laetsch R D."/>
            <person name="Stevens L."/>
            <person name="Kumar S."/>
            <person name="Blaxter L. M."/>
        </authorList>
    </citation>
    <scope>NUCLEOTIDE SEQUENCE [LARGE SCALE GENOMIC DNA]</scope>
</reference>
<dbReference type="AlphaFoldDB" id="A0A182ED19"/>